<protein>
    <submittedName>
        <fullName evidence="1">Uncharacterized protein</fullName>
    </submittedName>
</protein>
<name>A0A2N0RDH3_9GLOM</name>
<organism evidence="1 2">
    <name type="scientific">Rhizophagus irregularis</name>
    <dbReference type="NCBI Taxonomy" id="588596"/>
    <lineage>
        <taxon>Eukaryota</taxon>
        <taxon>Fungi</taxon>
        <taxon>Fungi incertae sedis</taxon>
        <taxon>Mucoromycota</taxon>
        <taxon>Glomeromycotina</taxon>
        <taxon>Glomeromycetes</taxon>
        <taxon>Glomerales</taxon>
        <taxon>Glomeraceae</taxon>
        <taxon>Rhizophagus</taxon>
    </lineage>
</organism>
<comment type="caution">
    <text evidence="1">The sequence shown here is derived from an EMBL/GenBank/DDBJ whole genome shotgun (WGS) entry which is preliminary data.</text>
</comment>
<dbReference type="AlphaFoldDB" id="A0A2N0RDH3"/>
<dbReference type="VEuPathDB" id="FungiDB:RhiirA1_466682"/>
<proteinExistence type="predicted"/>
<evidence type="ECO:0000313" key="2">
    <source>
        <dbReference type="Proteomes" id="UP000232688"/>
    </source>
</evidence>
<reference evidence="1 2" key="2">
    <citation type="submission" date="2017-10" db="EMBL/GenBank/DDBJ databases">
        <title>Genome analyses suggest a sexual origin of heterokaryosis in a supposedly ancient asexual fungus.</title>
        <authorList>
            <person name="Corradi N."/>
            <person name="Sedzielewska K."/>
            <person name="Noel J."/>
            <person name="Charron P."/>
            <person name="Farinelli L."/>
            <person name="Marton T."/>
            <person name="Kruger M."/>
            <person name="Pelin A."/>
            <person name="Brachmann A."/>
            <person name="Corradi N."/>
        </authorList>
    </citation>
    <scope>NUCLEOTIDE SEQUENCE [LARGE SCALE GENOMIC DNA]</scope>
    <source>
        <strain evidence="1 2">A1</strain>
    </source>
</reference>
<dbReference type="Proteomes" id="UP000232688">
    <property type="component" value="Unassembled WGS sequence"/>
</dbReference>
<gene>
    <name evidence="1" type="ORF">RhiirA1_466682</name>
</gene>
<accession>A0A2N0RDH3</accession>
<dbReference type="VEuPathDB" id="FungiDB:RhiirFUN_024527"/>
<dbReference type="VEuPathDB" id="FungiDB:FUN_009464"/>
<reference evidence="1 2" key="1">
    <citation type="submission" date="2017-10" db="EMBL/GenBank/DDBJ databases">
        <title>Extensive intraspecific genome diversity in a model arbuscular mycorrhizal fungus.</title>
        <authorList>
            <person name="Chen E.C.H."/>
            <person name="Morin E."/>
            <person name="Baudet D."/>
            <person name="Noel J."/>
            <person name="Ndikumana S."/>
            <person name="Charron P."/>
            <person name="St-Onge C."/>
            <person name="Giorgi J."/>
            <person name="Grigoriev I.V."/>
            <person name="Roux C."/>
            <person name="Martin F.M."/>
            <person name="Corradi N."/>
        </authorList>
    </citation>
    <scope>NUCLEOTIDE SEQUENCE [LARGE SCALE GENOMIC DNA]</scope>
    <source>
        <strain evidence="1 2">A1</strain>
    </source>
</reference>
<evidence type="ECO:0000313" key="1">
    <source>
        <dbReference type="EMBL" id="PKC61350.1"/>
    </source>
</evidence>
<dbReference type="EMBL" id="LLXH01000998">
    <property type="protein sequence ID" value="PKC61350.1"/>
    <property type="molecule type" value="Genomic_DNA"/>
</dbReference>
<sequence>MPLPKQGSLSISPSIIEVYHKVSSIFADGYNYDGGLSSWNVNPKCGGQISKQSKPRISEQLGEREIRPVQDFEQLRKLMVARKAFLNKLKDEGMDLLAFISPGIVDDKPAIIVVFPDETLQICLPANPGTSIGRLEVVLPGEYVAIFGVI</sequence>